<keyword evidence="1" id="KW-0472">Membrane</keyword>
<feature type="transmembrane region" description="Helical" evidence="1">
    <location>
        <begin position="21"/>
        <end position="43"/>
    </location>
</feature>
<name>A0ABV5PCG9_STRCM</name>
<evidence type="ECO:0000313" key="2">
    <source>
        <dbReference type="EMBL" id="MFB9520893.1"/>
    </source>
</evidence>
<gene>
    <name evidence="2" type="ORF">ACFFTU_13115</name>
</gene>
<evidence type="ECO:0000256" key="1">
    <source>
        <dbReference type="SAM" id="Phobius"/>
    </source>
</evidence>
<feature type="transmembrane region" description="Helical" evidence="1">
    <location>
        <begin position="49"/>
        <end position="70"/>
    </location>
</feature>
<evidence type="ECO:0008006" key="4">
    <source>
        <dbReference type="Google" id="ProtNLM"/>
    </source>
</evidence>
<keyword evidence="1" id="KW-0812">Transmembrane</keyword>
<sequence length="76" mass="7827">MRSGAPDGGELLGDADRSAEVWVQVGLWGGLLSGAALVLIGVLTMTAGFVGPGVWISAVGALTVLGFVLMRRFRAR</sequence>
<organism evidence="2 3">
    <name type="scientific">Streptomyces cremeus</name>
    <dbReference type="NCBI Taxonomy" id="66881"/>
    <lineage>
        <taxon>Bacteria</taxon>
        <taxon>Bacillati</taxon>
        <taxon>Actinomycetota</taxon>
        <taxon>Actinomycetes</taxon>
        <taxon>Kitasatosporales</taxon>
        <taxon>Streptomycetaceae</taxon>
        <taxon>Streptomyces</taxon>
    </lineage>
</organism>
<accession>A0ABV5PCG9</accession>
<dbReference type="Proteomes" id="UP001589718">
    <property type="component" value="Unassembled WGS sequence"/>
</dbReference>
<reference evidence="2 3" key="1">
    <citation type="submission" date="2024-09" db="EMBL/GenBank/DDBJ databases">
        <authorList>
            <person name="Sun Q."/>
            <person name="Mori K."/>
        </authorList>
    </citation>
    <scope>NUCLEOTIDE SEQUENCE [LARGE SCALE GENOMIC DNA]</scope>
    <source>
        <strain evidence="2 3">JCM 4362</strain>
    </source>
</reference>
<dbReference type="EMBL" id="JBHMCR010000006">
    <property type="protein sequence ID" value="MFB9520893.1"/>
    <property type="molecule type" value="Genomic_DNA"/>
</dbReference>
<keyword evidence="1" id="KW-1133">Transmembrane helix</keyword>
<keyword evidence="3" id="KW-1185">Reference proteome</keyword>
<protein>
    <recommendedName>
        <fullName evidence="4">Integral membrane protein</fullName>
    </recommendedName>
</protein>
<dbReference type="RefSeq" id="WP_345223393.1">
    <property type="nucleotide sequence ID" value="NZ_BAAAXE010000013.1"/>
</dbReference>
<evidence type="ECO:0000313" key="3">
    <source>
        <dbReference type="Proteomes" id="UP001589718"/>
    </source>
</evidence>
<proteinExistence type="predicted"/>
<comment type="caution">
    <text evidence="2">The sequence shown here is derived from an EMBL/GenBank/DDBJ whole genome shotgun (WGS) entry which is preliminary data.</text>
</comment>